<comment type="caution">
    <text evidence="3">The sequence shown here is derived from an EMBL/GenBank/DDBJ whole genome shotgun (WGS) entry which is preliminary data.</text>
</comment>
<feature type="compositionally biased region" description="Polar residues" evidence="2">
    <location>
        <begin position="99"/>
        <end position="109"/>
    </location>
</feature>
<feature type="compositionally biased region" description="Polar residues" evidence="2">
    <location>
        <begin position="723"/>
        <end position="735"/>
    </location>
</feature>
<feature type="region of interest" description="Disordered" evidence="2">
    <location>
        <begin position="504"/>
        <end position="889"/>
    </location>
</feature>
<evidence type="ECO:0000256" key="1">
    <source>
        <dbReference type="ARBA" id="ARBA00022737"/>
    </source>
</evidence>
<dbReference type="OrthoDB" id="4095816at2759"/>
<dbReference type="EMBL" id="MU007019">
    <property type="protein sequence ID" value="KAF2433856.1"/>
    <property type="molecule type" value="Genomic_DNA"/>
</dbReference>
<dbReference type="InterPro" id="IPR011990">
    <property type="entry name" value="TPR-like_helical_dom_sf"/>
</dbReference>
<evidence type="ECO:0000313" key="4">
    <source>
        <dbReference type="Proteomes" id="UP000800235"/>
    </source>
</evidence>
<feature type="compositionally biased region" description="Low complexity" evidence="2">
    <location>
        <begin position="760"/>
        <end position="783"/>
    </location>
</feature>
<reference evidence="3" key="1">
    <citation type="journal article" date="2020" name="Stud. Mycol.">
        <title>101 Dothideomycetes genomes: a test case for predicting lifestyles and emergence of pathogens.</title>
        <authorList>
            <person name="Haridas S."/>
            <person name="Albert R."/>
            <person name="Binder M."/>
            <person name="Bloem J."/>
            <person name="Labutti K."/>
            <person name="Salamov A."/>
            <person name="Andreopoulos B."/>
            <person name="Baker S."/>
            <person name="Barry K."/>
            <person name="Bills G."/>
            <person name="Bluhm B."/>
            <person name="Cannon C."/>
            <person name="Castanera R."/>
            <person name="Culley D."/>
            <person name="Daum C."/>
            <person name="Ezra D."/>
            <person name="Gonzalez J."/>
            <person name="Henrissat B."/>
            <person name="Kuo A."/>
            <person name="Liang C."/>
            <person name="Lipzen A."/>
            <person name="Lutzoni F."/>
            <person name="Magnuson J."/>
            <person name="Mondo S."/>
            <person name="Nolan M."/>
            <person name="Ohm R."/>
            <person name="Pangilinan J."/>
            <person name="Park H.-J."/>
            <person name="Ramirez L."/>
            <person name="Alfaro M."/>
            <person name="Sun H."/>
            <person name="Tritt A."/>
            <person name="Yoshinaga Y."/>
            <person name="Zwiers L.-H."/>
            <person name="Turgeon B."/>
            <person name="Goodwin S."/>
            <person name="Spatafora J."/>
            <person name="Crous P."/>
            <person name="Grigoriev I."/>
        </authorList>
    </citation>
    <scope>NUCLEOTIDE SEQUENCE</scope>
    <source>
        <strain evidence="3">CBS 130266</strain>
    </source>
</reference>
<dbReference type="PANTHER" id="PTHR46430">
    <property type="entry name" value="PROTEIN SKT5-RELATED"/>
    <property type="match status" value="1"/>
</dbReference>
<feature type="compositionally biased region" description="Low complexity" evidence="2">
    <location>
        <begin position="63"/>
        <end position="81"/>
    </location>
</feature>
<dbReference type="Proteomes" id="UP000800235">
    <property type="component" value="Unassembled WGS sequence"/>
</dbReference>
<feature type="region of interest" description="Disordered" evidence="2">
    <location>
        <begin position="59"/>
        <end position="136"/>
    </location>
</feature>
<dbReference type="PANTHER" id="PTHR46430:SF2">
    <property type="entry name" value="CHITIN SYNTHASE REGULATORY FACTOR 4"/>
    <property type="match status" value="1"/>
</dbReference>
<evidence type="ECO:0000313" key="3">
    <source>
        <dbReference type="EMBL" id="KAF2433856.1"/>
    </source>
</evidence>
<feature type="compositionally biased region" description="Low complexity" evidence="2">
    <location>
        <begin position="545"/>
        <end position="558"/>
    </location>
</feature>
<proteinExistence type="predicted"/>
<keyword evidence="4" id="KW-1185">Reference proteome</keyword>
<gene>
    <name evidence="3" type="ORF">EJ08DRAFT_686227</name>
</gene>
<dbReference type="SUPFAM" id="SSF81901">
    <property type="entry name" value="HCP-like"/>
    <property type="match status" value="2"/>
</dbReference>
<evidence type="ECO:0000256" key="2">
    <source>
        <dbReference type="SAM" id="MobiDB-lite"/>
    </source>
</evidence>
<dbReference type="InterPro" id="IPR051726">
    <property type="entry name" value="Chitin_Synth_Reg"/>
</dbReference>
<sequence>MAYQQQGQAGGLSATFVPGGFDDYYMPTPAPELVSPLPQRHMPEVPDQMQENLAHLELEGSTPQSSQYQHPHQQQQPFQQQTNPIQAYHDSAPRPAQPANPQSASSEYSQYAGDLPHFSPFPKLTNPPPNVPPSDDEKEAILENARVPVLNSNDPEMQLAWAQDALAYVAAAQTYEERLAEHRPARPATPAAEHQLRVDAVSIVSFLADQHHPKAEFMKGMWLEFGNFGWRQDKREAFRSYARAAEKGFSRAEYRMGMQFEQNNDPIKALTHYQRGAAAGDSASNYRLGMMTLMGQMGQQQDYAKGIHMLQLAADNADENAPQGAYVLGMLQARELPQVTVPESVLPYNEVEARMNIEKAAYLGFAKAQLKMGSAYELCSLGCEFDPALSMHYNALAARQGEADAEMAISKWFLCGYENVFPKNEELAYEYALRAAQSGLPTAEFALGYFYEIGMHVPVNLQKATEWYEKAASKANEDAISRIEALKHSSTLSKQDHENVAVTKIKSQYGSMRGKRPDRLRAQAPSLPSVQDEASEYGGYNDPVPASSGRPSSSGRGTAPPPRGSSITPYPMNDGPPSISAPPLGNRPVSAAPYPIDNGPPNLGPRPGLAGGFVPELRSHSAAPAQIRHSSGGAFNINPNIYNQQPDQYGRPPQGPGMLQRPATTIADVGISQGGRPGDQRISSGPPSHGRPPYENYDSYGPPIPPSKASDLGYQAPAAGRRPNQSPNIRPQPSMNDIGYVAPLQPKKTPATNSPASVNRPPRSSSAQPSQQQSYPQSKPAKSGIRPPTGFESSHKPPRMDSQPLKPIKPAPVPHAHTSPQPAKPAPIPHANTAPQPAKQTVPGKAAASKPQPHPELKPPGQHRPGKGPKTFDEMGVPKTEEKGDCIVM</sequence>
<organism evidence="3 4">
    <name type="scientific">Tothia fuscella</name>
    <dbReference type="NCBI Taxonomy" id="1048955"/>
    <lineage>
        <taxon>Eukaryota</taxon>
        <taxon>Fungi</taxon>
        <taxon>Dikarya</taxon>
        <taxon>Ascomycota</taxon>
        <taxon>Pezizomycotina</taxon>
        <taxon>Dothideomycetes</taxon>
        <taxon>Pleosporomycetidae</taxon>
        <taxon>Venturiales</taxon>
        <taxon>Cylindrosympodiaceae</taxon>
        <taxon>Tothia</taxon>
    </lineage>
</organism>
<accession>A0A9P4NZC1</accession>
<dbReference type="SMART" id="SM00671">
    <property type="entry name" value="SEL1"/>
    <property type="match status" value="6"/>
</dbReference>
<dbReference type="Pfam" id="PF08238">
    <property type="entry name" value="Sel1"/>
    <property type="match status" value="5"/>
</dbReference>
<keyword evidence="1" id="KW-0677">Repeat</keyword>
<dbReference type="Gene3D" id="1.25.40.10">
    <property type="entry name" value="Tetratricopeptide repeat domain"/>
    <property type="match status" value="2"/>
</dbReference>
<dbReference type="AlphaFoldDB" id="A0A9P4NZC1"/>
<protein>
    <submittedName>
        <fullName evidence="3">HCP-like protein</fullName>
    </submittedName>
</protein>
<feature type="compositionally biased region" description="Low complexity" evidence="2">
    <location>
        <begin position="599"/>
        <end position="608"/>
    </location>
</feature>
<feature type="compositionally biased region" description="Basic and acidic residues" evidence="2">
    <location>
        <begin position="879"/>
        <end position="889"/>
    </location>
</feature>
<name>A0A9P4NZC1_9PEZI</name>
<dbReference type="InterPro" id="IPR006597">
    <property type="entry name" value="Sel1-like"/>
</dbReference>
<feature type="compositionally biased region" description="Polar residues" evidence="2">
    <location>
        <begin position="637"/>
        <end position="647"/>
    </location>
</feature>